<proteinExistence type="predicted"/>
<protein>
    <submittedName>
        <fullName evidence="2">Uncharacterized protein</fullName>
    </submittedName>
</protein>
<keyword evidence="1" id="KW-1133">Transmembrane helix</keyword>
<keyword evidence="1" id="KW-0472">Membrane</keyword>
<dbReference type="AlphaFoldDB" id="A0A0L8G290"/>
<gene>
    <name evidence="2" type="ORF">OCBIM_22001794mg</name>
</gene>
<accession>A0A0L8G290</accession>
<keyword evidence="1" id="KW-0812">Transmembrane</keyword>
<dbReference type="EMBL" id="KQ424420">
    <property type="protein sequence ID" value="KOF71033.1"/>
    <property type="molecule type" value="Genomic_DNA"/>
</dbReference>
<organism evidence="2">
    <name type="scientific">Octopus bimaculoides</name>
    <name type="common">California two-spotted octopus</name>
    <dbReference type="NCBI Taxonomy" id="37653"/>
    <lineage>
        <taxon>Eukaryota</taxon>
        <taxon>Metazoa</taxon>
        <taxon>Spiralia</taxon>
        <taxon>Lophotrochozoa</taxon>
        <taxon>Mollusca</taxon>
        <taxon>Cephalopoda</taxon>
        <taxon>Coleoidea</taxon>
        <taxon>Octopodiformes</taxon>
        <taxon>Octopoda</taxon>
        <taxon>Incirrata</taxon>
        <taxon>Octopodidae</taxon>
        <taxon>Octopus</taxon>
    </lineage>
</organism>
<reference evidence="2" key="1">
    <citation type="submission" date="2015-07" db="EMBL/GenBank/DDBJ databases">
        <title>MeaNS - Measles Nucleotide Surveillance Program.</title>
        <authorList>
            <person name="Tran T."/>
            <person name="Druce J."/>
        </authorList>
    </citation>
    <scope>NUCLEOTIDE SEQUENCE</scope>
    <source>
        <strain evidence="2">UCB-OBI-ISO-001</strain>
        <tissue evidence="2">Gonad</tissue>
    </source>
</reference>
<feature type="transmembrane region" description="Helical" evidence="1">
    <location>
        <begin position="20"/>
        <end position="42"/>
    </location>
</feature>
<name>A0A0L8G290_OCTBM</name>
<evidence type="ECO:0000256" key="1">
    <source>
        <dbReference type="SAM" id="Phobius"/>
    </source>
</evidence>
<evidence type="ECO:0000313" key="2">
    <source>
        <dbReference type="EMBL" id="KOF71033.1"/>
    </source>
</evidence>
<sequence>MAVKINKYFDIVTFFVAPKYITINCFGLTPVLIHGNVFITVLTKEEKKFPILQIYNFLTMEEHTTKVPKFSTDVVFLQILVDTMYIQYCKKKIIRILKQNIHIQRIVLWIIADILTC</sequence>